<evidence type="ECO:0000259" key="1">
    <source>
        <dbReference type="Pfam" id="PF03724"/>
    </source>
</evidence>
<dbReference type="PANTHER" id="PTHR35535:SF1">
    <property type="entry name" value="HEAT SHOCK PROTEIN HSLJ"/>
    <property type="match status" value="1"/>
</dbReference>
<dbReference type="PATRIC" id="fig|76936.10.peg.921"/>
<dbReference type="Proteomes" id="UP000064525">
    <property type="component" value="Chromosome I"/>
</dbReference>
<dbReference type="KEGG" id="hty:BN2458_PEG0942"/>
<evidence type="ECO:0000313" key="4">
    <source>
        <dbReference type="Proteomes" id="UP000029925"/>
    </source>
</evidence>
<accession>A0A099UGY0</accession>
<dbReference type="AlphaFoldDB" id="A0A099UGY0"/>
<protein>
    <submittedName>
        <fullName evidence="3">META domain-containing protein</fullName>
    </submittedName>
</protein>
<evidence type="ECO:0000313" key="2">
    <source>
        <dbReference type="EMBL" id="CUU39827.1"/>
    </source>
</evidence>
<dbReference type="InterPro" id="IPR005184">
    <property type="entry name" value="DUF306_Meta_HslJ"/>
</dbReference>
<organism evidence="2 5">
    <name type="scientific">Helicobacter typhlonius</name>
    <dbReference type="NCBI Taxonomy" id="76936"/>
    <lineage>
        <taxon>Bacteria</taxon>
        <taxon>Pseudomonadati</taxon>
        <taxon>Campylobacterota</taxon>
        <taxon>Epsilonproteobacteria</taxon>
        <taxon>Campylobacterales</taxon>
        <taxon>Helicobacteraceae</taxon>
        <taxon>Helicobacter</taxon>
    </lineage>
</organism>
<reference evidence="3 4" key="1">
    <citation type="journal article" date="2014" name="Genome Announc.">
        <title>Draft genome sequences of eight enterohepatic helicobacter species isolated from both laboratory and wild rodents.</title>
        <authorList>
            <person name="Sheh A."/>
            <person name="Shen Z."/>
            <person name="Fox J.G."/>
        </authorList>
    </citation>
    <scope>NUCLEOTIDE SEQUENCE [LARGE SCALE GENOMIC DNA]</scope>
    <source>
        <strain evidence="3 4">MIT 98-6810</strain>
    </source>
</reference>
<dbReference type="RefSeq" id="WP_034325775.1">
    <property type="nucleotide sequence ID" value="NZ_CAOOBK010000024.1"/>
</dbReference>
<gene>
    <name evidence="2" type="ORF">BN2458_PEG0942</name>
    <name evidence="3" type="ORF">LS75_008515</name>
</gene>
<dbReference type="STRING" id="76936.BN2458_PEG0942"/>
<dbReference type="Gene3D" id="2.40.128.270">
    <property type="match status" value="1"/>
</dbReference>
<sequence>MEKNKKIIFKKSLICVLLLVFMNGCFLEVLQRENEEQLLGDEKWYVYKFVLKNGREFEPIWEGVQSSMIFDIDENRIFGVSVCNNYFASFTLKGKKLKMSDSGSSRRMCSPAESMSYEFFFTRGLNGDFVIHRKGKFMEIKGKEMTYYLKLAE</sequence>
<dbReference type="OrthoDB" id="5326815at2"/>
<dbReference type="Proteomes" id="UP000029925">
    <property type="component" value="Unassembled WGS sequence"/>
</dbReference>
<dbReference type="InterPro" id="IPR038670">
    <property type="entry name" value="HslJ-like_sf"/>
</dbReference>
<dbReference type="EMBL" id="JRPF02000013">
    <property type="protein sequence ID" value="TLD77913.1"/>
    <property type="molecule type" value="Genomic_DNA"/>
</dbReference>
<evidence type="ECO:0000313" key="3">
    <source>
        <dbReference type="EMBL" id="TLD77913.1"/>
    </source>
</evidence>
<dbReference type="GeneID" id="78151174"/>
<dbReference type="PANTHER" id="PTHR35535">
    <property type="entry name" value="HEAT SHOCK PROTEIN HSLJ"/>
    <property type="match status" value="1"/>
</dbReference>
<reference evidence="2" key="3">
    <citation type="submission" date="2015-11" db="EMBL/GenBank/DDBJ databases">
        <authorList>
            <person name="Zhang Y."/>
            <person name="Guo Z."/>
        </authorList>
    </citation>
    <scope>NUCLEOTIDE SEQUENCE</scope>
    <source>
        <strain evidence="2">1</strain>
    </source>
</reference>
<reference evidence="5" key="2">
    <citation type="submission" date="2015-11" db="EMBL/GenBank/DDBJ databases">
        <authorList>
            <person name="Anvar S.Y."/>
        </authorList>
    </citation>
    <scope>NUCLEOTIDE SEQUENCE [LARGE SCALE GENOMIC DNA]</scope>
</reference>
<dbReference type="EMBL" id="LN907858">
    <property type="protein sequence ID" value="CUU39827.1"/>
    <property type="molecule type" value="Genomic_DNA"/>
</dbReference>
<feature type="domain" description="DUF306" evidence="1">
    <location>
        <begin position="63"/>
        <end position="145"/>
    </location>
</feature>
<proteinExistence type="predicted"/>
<dbReference type="InterPro" id="IPR053147">
    <property type="entry name" value="Hsp_HslJ-like"/>
</dbReference>
<keyword evidence="4" id="KW-1185">Reference proteome</keyword>
<name>A0A099UGY0_9HELI</name>
<evidence type="ECO:0000313" key="5">
    <source>
        <dbReference type="Proteomes" id="UP000064525"/>
    </source>
</evidence>
<dbReference type="Pfam" id="PF03724">
    <property type="entry name" value="META"/>
    <property type="match status" value="1"/>
</dbReference>